<dbReference type="CDD" id="cd19769">
    <property type="entry name" value="Bbox2_TRIM16-like"/>
    <property type="match status" value="1"/>
</dbReference>
<dbReference type="CDD" id="cd12891">
    <property type="entry name" value="SPRY_PRY_C-I_2"/>
    <property type="match status" value="1"/>
</dbReference>
<dbReference type="SMART" id="SM00184">
    <property type="entry name" value="RING"/>
    <property type="match status" value="1"/>
</dbReference>
<dbReference type="InterPro" id="IPR043136">
    <property type="entry name" value="B30.2/SPRY_sf"/>
</dbReference>
<evidence type="ECO:0000313" key="14">
    <source>
        <dbReference type="Proteomes" id="UP000694569"/>
    </source>
</evidence>
<evidence type="ECO:0000256" key="3">
    <source>
        <dbReference type="ARBA" id="ARBA00022771"/>
    </source>
</evidence>
<accession>A0A8C5PFT2</accession>
<dbReference type="Pfam" id="PF00643">
    <property type="entry name" value="zf-B_box"/>
    <property type="match status" value="1"/>
</dbReference>
<keyword evidence="14" id="KW-1185">Reference proteome</keyword>
<dbReference type="InterPro" id="IPR003649">
    <property type="entry name" value="Bbox_C"/>
</dbReference>
<dbReference type="InterPro" id="IPR013320">
    <property type="entry name" value="ConA-like_dom_sf"/>
</dbReference>
<dbReference type="GO" id="GO:0005737">
    <property type="term" value="C:cytoplasm"/>
    <property type="evidence" value="ECO:0007669"/>
    <property type="project" value="UniProtKB-ARBA"/>
</dbReference>
<keyword evidence="1" id="KW-0399">Innate immunity</keyword>
<dbReference type="PANTHER" id="PTHR25465:SF41">
    <property type="entry name" value="E3 UBIQUITIN-PROTEIN LIGASE RNF135"/>
    <property type="match status" value="1"/>
</dbReference>
<keyword evidence="2" id="KW-0479">Metal-binding</keyword>
<dbReference type="InterPro" id="IPR003877">
    <property type="entry name" value="SPRY_dom"/>
</dbReference>
<dbReference type="SMART" id="SM00336">
    <property type="entry name" value="BBOX"/>
    <property type="match status" value="1"/>
</dbReference>
<proteinExistence type="predicted"/>
<evidence type="ECO:0000256" key="7">
    <source>
        <dbReference type="ARBA" id="ARBA00023054"/>
    </source>
</evidence>
<evidence type="ECO:0000256" key="6">
    <source>
        <dbReference type="ARBA" id="ARBA00022859"/>
    </source>
</evidence>
<evidence type="ECO:0000256" key="5">
    <source>
        <dbReference type="ARBA" id="ARBA00022833"/>
    </source>
</evidence>
<dbReference type="PROSITE" id="PS00518">
    <property type="entry name" value="ZF_RING_1"/>
    <property type="match status" value="1"/>
</dbReference>
<reference evidence="13" key="1">
    <citation type="submission" date="2025-08" db="UniProtKB">
        <authorList>
            <consortium name="Ensembl"/>
        </authorList>
    </citation>
    <scope>IDENTIFICATION</scope>
</reference>
<dbReference type="Ensembl" id="ENSLLET00000020692.1">
    <property type="protein sequence ID" value="ENSLLEP00000019904.1"/>
    <property type="gene ID" value="ENSLLEG00000012636.1"/>
</dbReference>
<dbReference type="InterPro" id="IPR001841">
    <property type="entry name" value="Znf_RING"/>
</dbReference>
<keyword evidence="6" id="KW-0391">Immunity</keyword>
<dbReference type="PRINTS" id="PR01407">
    <property type="entry name" value="BUTYPHLNCDUF"/>
</dbReference>
<dbReference type="Gene3D" id="3.30.160.60">
    <property type="entry name" value="Classic Zinc Finger"/>
    <property type="match status" value="1"/>
</dbReference>
<dbReference type="InterPro" id="IPR051051">
    <property type="entry name" value="E3_ubiq-ligase_TRIM/RNF"/>
</dbReference>
<dbReference type="SMART" id="SM00449">
    <property type="entry name" value="SPRY"/>
    <property type="match status" value="1"/>
</dbReference>
<dbReference type="GO" id="GO:0045087">
    <property type="term" value="P:innate immune response"/>
    <property type="evidence" value="ECO:0007669"/>
    <property type="project" value="UniProtKB-KW"/>
</dbReference>
<evidence type="ECO:0000256" key="2">
    <source>
        <dbReference type="ARBA" id="ARBA00022723"/>
    </source>
</evidence>
<evidence type="ECO:0000256" key="4">
    <source>
        <dbReference type="ARBA" id="ARBA00022786"/>
    </source>
</evidence>
<dbReference type="Pfam" id="PF13445">
    <property type="entry name" value="zf-RING_UBOX"/>
    <property type="match status" value="1"/>
</dbReference>
<dbReference type="Gene3D" id="4.10.830.40">
    <property type="match status" value="1"/>
</dbReference>
<keyword evidence="5" id="KW-0862">Zinc</keyword>
<evidence type="ECO:0000259" key="11">
    <source>
        <dbReference type="PROSITE" id="PS50119"/>
    </source>
</evidence>
<dbReference type="Gene3D" id="2.60.120.920">
    <property type="match status" value="1"/>
</dbReference>
<feature type="coiled-coil region" evidence="9">
    <location>
        <begin position="258"/>
        <end position="285"/>
    </location>
</feature>
<evidence type="ECO:0000256" key="1">
    <source>
        <dbReference type="ARBA" id="ARBA00022588"/>
    </source>
</evidence>
<keyword evidence="7 9" id="KW-0175">Coiled coil</keyword>
<keyword evidence="4" id="KW-0833">Ubl conjugation pathway</keyword>
<sequence>MFHFSFQLPVMASVDLRPELTCSICLCIFTDPVTVPCGHSFCRTCIGNVMNTQGIGEYFCPECEEMFRIKPALKRNQSLSNITESFRSAEKRIVIPCANCILSPIPAVKTCLHCEASLCEDHLRAHSKSAEHVLTEPTTSLENRKCSVHKKVLEYYCCEDAACICMSCRLDGEHRGHQVETLNEASEKKKEKLRNILQKLTSQREETEERVQNLEVVKRQVRGKTAGETERVIALIRDIGEQLEDLKKHVLGEISRQAPQVSDLIRQLEIKKEELSRKMGDIEELCNMTNPLTVLQEQESDRADYCDAVDTERHDIEVHDVEDLDVGLIAETLHSGLTGIVTKVTRQPCVPEAPDMLLGVNTASDMLMDVNTASDDVSVSEDLKTASWSEIDHRRPERPERFQLNQVLSSSSFSTGRHYWEMEGSDFGSWVVGMTYPSIERKGRLSWIGDNNKSWRLENCDNLYSVKHDRNEILLPLSPSCHRFGIFLDYEAGRLSFYELCDPIKCLHTFTATFTDPLHAVFGVYEENTWVRV</sequence>
<feature type="coiled-coil region" evidence="9">
    <location>
        <begin position="179"/>
        <end position="224"/>
    </location>
</feature>
<dbReference type="SUPFAM" id="SSF49899">
    <property type="entry name" value="Concanavalin A-like lectins/glucanases"/>
    <property type="match status" value="1"/>
</dbReference>
<evidence type="ECO:0000313" key="13">
    <source>
        <dbReference type="Ensembl" id="ENSLLEP00000019904.1"/>
    </source>
</evidence>
<keyword evidence="3 8" id="KW-0863">Zinc-finger</keyword>
<dbReference type="InterPro" id="IPR003879">
    <property type="entry name" value="Butyrophylin_SPRY"/>
</dbReference>
<evidence type="ECO:0000256" key="9">
    <source>
        <dbReference type="SAM" id="Coils"/>
    </source>
</evidence>
<dbReference type="SMART" id="SM00589">
    <property type="entry name" value="PRY"/>
    <property type="match status" value="1"/>
</dbReference>
<feature type="domain" description="B30.2/SPRY" evidence="12">
    <location>
        <begin position="345"/>
        <end position="533"/>
    </location>
</feature>
<dbReference type="Pfam" id="PF00622">
    <property type="entry name" value="SPRY"/>
    <property type="match status" value="1"/>
</dbReference>
<feature type="domain" description="B box-type" evidence="11">
    <location>
        <begin position="141"/>
        <end position="182"/>
    </location>
</feature>
<dbReference type="SUPFAM" id="SSF57850">
    <property type="entry name" value="RING/U-box"/>
    <property type="match status" value="1"/>
</dbReference>
<dbReference type="InterPro" id="IPR001870">
    <property type="entry name" value="B30.2/SPRY"/>
</dbReference>
<dbReference type="Gene3D" id="3.30.40.10">
    <property type="entry name" value="Zinc/RING finger domain, C3HC4 (zinc finger)"/>
    <property type="match status" value="1"/>
</dbReference>
<evidence type="ECO:0000259" key="12">
    <source>
        <dbReference type="PROSITE" id="PS50188"/>
    </source>
</evidence>
<dbReference type="InterPro" id="IPR017907">
    <property type="entry name" value="Znf_RING_CS"/>
</dbReference>
<dbReference type="Proteomes" id="UP000694569">
    <property type="component" value="Unplaced"/>
</dbReference>
<feature type="domain" description="RING-type" evidence="10">
    <location>
        <begin position="22"/>
        <end position="64"/>
    </location>
</feature>
<dbReference type="PROSITE" id="PS50188">
    <property type="entry name" value="B302_SPRY"/>
    <property type="match status" value="1"/>
</dbReference>
<dbReference type="GeneTree" id="ENSGT01030000234583"/>
<dbReference type="SMART" id="SM00502">
    <property type="entry name" value="BBC"/>
    <property type="match status" value="1"/>
</dbReference>
<organism evidence="13 14">
    <name type="scientific">Leptobrachium leishanense</name>
    <name type="common">Leishan spiny toad</name>
    <dbReference type="NCBI Taxonomy" id="445787"/>
    <lineage>
        <taxon>Eukaryota</taxon>
        <taxon>Metazoa</taxon>
        <taxon>Chordata</taxon>
        <taxon>Craniata</taxon>
        <taxon>Vertebrata</taxon>
        <taxon>Euteleostomi</taxon>
        <taxon>Amphibia</taxon>
        <taxon>Batrachia</taxon>
        <taxon>Anura</taxon>
        <taxon>Pelobatoidea</taxon>
        <taxon>Megophryidae</taxon>
        <taxon>Leptobrachium</taxon>
    </lineage>
</organism>
<name>A0A8C5PFT2_9ANUR</name>
<dbReference type="InterPro" id="IPR013083">
    <property type="entry name" value="Znf_RING/FYVE/PHD"/>
</dbReference>
<dbReference type="PROSITE" id="PS50089">
    <property type="entry name" value="ZF_RING_2"/>
    <property type="match status" value="1"/>
</dbReference>
<dbReference type="InterPro" id="IPR000315">
    <property type="entry name" value="Znf_B-box"/>
</dbReference>
<protein>
    <submittedName>
        <fullName evidence="13">Uncharacterized protein</fullName>
    </submittedName>
</protein>
<dbReference type="AlphaFoldDB" id="A0A8C5PFT2"/>
<reference evidence="13" key="2">
    <citation type="submission" date="2025-09" db="UniProtKB">
        <authorList>
            <consortium name="Ensembl"/>
        </authorList>
    </citation>
    <scope>IDENTIFICATION</scope>
</reference>
<dbReference type="SUPFAM" id="SSF57845">
    <property type="entry name" value="B-box zinc-binding domain"/>
    <property type="match status" value="1"/>
</dbReference>
<dbReference type="PROSITE" id="PS50119">
    <property type="entry name" value="ZF_BBOX"/>
    <property type="match status" value="1"/>
</dbReference>
<evidence type="ECO:0000256" key="8">
    <source>
        <dbReference type="PROSITE-ProRule" id="PRU00024"/>
    </source>
</evidence>
<dbReference type="Pfam" id="PF13765">
    <property type="entry name" value="PRY"/>
    <property type="match status" value="1"/>
</dbReference>
<dbReference type="InterPro" id="IPR006574">
    <property type="entry name" value="PRY"/>
</dbReference>
<dbReference type="InterPro" id="IPR027370">
    <property type="entry name" value="Znf-RING_euk"/>
</dbReference>
<evidence type="ECO:0000259" key="10">
    <source>
        <dbReference type="PROSITE" id="PS50089"/>
    </source>
</evidence>
<dbReference type="PANTHER" id="PTHR25465">
    <property type="entry name" value="B-BOX DOMAIN CONTAINING"/>
    <property type="match status" value="1"/>
</dbReference>
<dbReference type="GO" id="GO:0008270">
    <property type="term" value="F:zinc ion binding"/>
    <property type="evidence" value="ECO:0007669"/>
    <property type="project" value="UniProtKB-KW"/>
</dbReference>
<dbReference type="OrthoDB" id="6270329at2759"/>